<dbReference type="PANTHER" id="PTHR14773">
    <property type="entry name" value="WD REPEAT-CONTAINING PROTEIN 76"/>
    <property type="match status" value="1"/>
</dbReference>
<dbReference type="FunFam" id="2.130.10.10:FF:000562">
    <property type="entry name" value="DNA damage-binding protein CMR1"/>
    <property type="match status" value="1"/>
</dbReference>
<protein>
    <recommendedName>
        <fullName evidence="3 8">DNA damage-binding protein CMR1</fullName>
    </recommendedName>
</protein>
<dbReference type="GO" id="GO:0003677">
    <property type="term" value="F:DNA binding"/>
    <property type="evidence" value="ECO:0007669"/>
    <property type="project" value="UniProtKB-UniRule"/>
</dbReference>
<comment type="caution">
    <text evidence="10">The sequence shown here is derived from an EMBL/GenBank/DDBJ whole genome shotgun (WGS) entry which is preliminary data.</text>
</comment>
<keyword evidence="7 8" id="KW-0238">DNA-binding</keyword>
<keyword evidence="4 8" id="KW-0853">WD repeat</keyword>
<dbReference type="Pfam" id="PF00400">
    <property type="entry name" value="WD40"/>
    <property type="match status" value="3"/>
</dbReference>
<comment type="similarity">
    <text evidence="2 8">Belongs to the WD repeat DDB2/WDR76 family.</text>
</comment>
<dbReference type="SMART" id="SM00320">
    <property type="entry name" value="WD40"/>
    <property type="match status" value="4"/>
</dbReference>
<evidence type="ECO:0000256" key="6">
    <source>
        <dbReference type="ARBA" id="ARBA00022763"/>
    </source>
</evidence>
<dbReference type="Gene3D" id="2.130.10.10">
    <property type="entry name" value="YVTN repeat-like/Quinoprotein amine dehydrogenase"/>
    <property type="match status" value="1"/>
</dbReference>
<dbReference type="SUPFAM" id="SSF50978">
    <property type="entry name" value="WD40 repeat-like"/>
    <property type="match status" value="1"/>
</dbReference>
<dbReference type="GO" id="GO:2000001">
    <property type="term" value="P:regulation of DNA damage checkpoint"/>
    <property type="evidence" value="ECO:0007669"/>
    <property type="project" value="TreeGrafter"/>
</dbReference>
<dbReference type="Proteomes" id="UP000243515">
    <property type="component" value="Unassembled WGS sequence"/>
</dbReference>
<proteinExistence type="inferred from homology"/>
<comment type="function">
    <text evidence="1 8">DNA-binding protein that binds to both single- and double-stranded DNA. Binds preferentially to UV-damaged DNA. May be involved in DNA-metabolic processes.</text>
</comment>
<dbReference type="GO" id="GO:0005634">
    <property type="term" value="C:nucleus"/>
    <property type="evidence" value="ECO:0007669"/>
    <property type="project" value="TreeGrafter"/>
</dbReference>
<evidence type="ECO:0000256" key="1">
    <source>
        <dbReference type="ARBA" id="ARBA00002653"/>
    </source>
</evidence>
<dbReference type="InterPro" id="IPR015943">
    <property type="entry name" value="WD40/YVTN_repeat-like_dom_sf"/>
</dbReference>
<dbReference type="GO" id="GO:0006974">
    <property type="term" value="P:DNA damage response"/>
    <property type="evidence" value="ECO:0007669"/>
    <property type="project" value="UniProtKB-KW"/>
</dbReference>
<keyword evidence="5" id="KW-0677">Repeat</keyword>
<evidence type="ECO:0000313" key="11">
    <source>
        <dbReference type="Proteomes" id="UP000243515"/>
    </source>
</evidence>
<evidence type="ECO:0000256" key="7">
    <source>
        <dbReference type="ARBA" id="ARBA00023125"/>
    </source>
</evidence>
<dbReference type="EMBL" id="NPHW01002234">
    <property type="protein sequence ID" value="OXV11908.1"/>
    <property type="molecule type" value="Genomic_DNA"/>
</dbReference>
<dbReference type="OrthoDB" id="9890280at2759"/>
<dbReference type="AlphaFoldDB" id="A0A232M6E8"/>
<evidence type="ECO:0000256" key="5">
    <source>
        <dbReference type="ARBA" id="ARBA00022737"/>
    </source>
</evidence>
<sequence length="529" mass="59438">MPGKRDNSSNDLSEFEKQRLANIAERDALLKKLTLEAQSSGLHFPQPPLKAVSGDGSKSRKRTSAKKEDTTPVPRRMSSRLRGLTADSEVKRKADEAFEAVQEAEREKRMRKSDFFTFDSMVISGQKISGKDLVGIDVISKDVAKPYERTFGEKDVKMTKDKDLKELREQMSGLRLWELWDPNRIKITPERIYSMTFHPSEAKPLIFAGDKMGHLGVLDASQERLPTEGDEDPDPSVTTLKPHTRPISTMAIHPSKPTHLYTASYDSSIREMDLEKMTSMEKFAPDSPNVDEPISGIDMAANDPHCLYWTTLDGSFGRYDVRAASRNTTVARWQLSEKKIGGFSLFPSQSHYLATASLDRFMRLWDLRKLSHENPVPVGEHESRLSVSHAAFNSAGQVATSSYDDTLKIYDFGRKGISSWEPGRTVSDTDMKPDTVIRHNCQTGRWVTMTDYAYSNPSLRPQWQQNPQSPIPRFCIGNMNRFVDVYSGNGDQLAQLGGEVTAVPAVAVFHRSKNWVVGGTARGKVCLWI</sequence>
<evidence type="ECO:0000256" key="8">
    <source>
        <dbReference type="RuleBase" id="RU365004"/>
    </source>
</evidence>
<keyword evidence="6 8" id="KW-0227">DNA damage</keyword>
<evidence type="ECO:0000256" key="2">
    <source>
        <dbReference type="ARBA" id="ARBA00005434"/>
    </source>
</evidence>
<organism evidence="10 11">
    <name type="scientific">Elaphomyces granulatus</name>
    <dbReference type="NCBI Taxonomy" id="519963"/>
    <lineage>
        <taxon>Eukaryota</taxon>
        <taxon>Fungi</taxon>
        <taxon>Dikarya</taxon>
        <taxon>Ascomycota</taxon>
        <taxon>Pezizomycotina</taxon>
        <taxon>Eurotiomycetes</taxon>
        <taxon>Eurotiomycetidae</taxon>
        <taxon>Eurotiales</taxon>
        <taxon>Elaphomycetaceae</taxon>
        <taxon>Elaphomyces</taxon>
    </lineage>
</organism>
<name>A0A232M6E8_9EURO</name>
<dbReference type="InterPro" id="IPR050853">
    <property type="entry name" value="WD_repeat_DNA-damage-binding"/>
</dbReference>
<evidence type="ECO:0000313" key="10">
    <source>
        <dbReference type="EMBL" id="OXV11908.1"/>
    </source>
</evidence>
<reference evidence="10 11" key="1">
    <citation type="journal article" date="2015" name="Environ. Microbiol.">
        <title>Metagenome sequence of Elaphomyces granulatus from sporocarp tissue reveals Ascomycota ectomycorrhizal fingerprints of genome expansion and a Proteobacteria-rich microbiome.</title>
        <authorList>
            <person name="Quandt C.A."/>
            <person name="Kohler A."/>
            <person name="Hesse C.N."/>
            <person name="Sharpton T.J."/>
            <person name="Martin F."/>
            <person name="Spatafora J.W."/>
        </authorList>
    </citation>
    <scope>NUCLEOTIDE SEQUENCE [LARGE SCALE GENOMIC DNA]</scope>
    <source>
        <strain evidence="10 11">OSC145934</strain>
    </source>
</reference>
<evidence type="ECO:0000256" key="9">
    <source>
        <dbReference type="SAM" id="MobiDB-lite"/>
    </source>
</evidence>
<accession>A0A232M6E8</accession>
<feature type="region of interest" description="Disordered" evidence="9">
    <location>
        <begin position="39"/>
        <end position="88"/>
    </location>
</feature>
<keyword evidence="11" id="KW-1185">Reference proteome</keyword>
<dbReference type="PANTHER" id="PTHR14773:SF0">
    <property type="entry name" value="WD REPEAT-CONTAINING PROTEIN 76"/>
    <property type="match status" value="1"/>
</dbReference>
<gene>
    <name evidence="10" type="ORF">Egran_00332</name>
</gene>
<evidence type="ECO:0000256" key="3">
    <source>
        <dbReference type="ARBA" id="ARBA00021132"/>
    </source>
</evidence>
<dbReference type="InterPro" id="IPR036322">
    <property type="entry name" value="WD40_repeat_dom_sf"/>
</dbReference>
<dbReference type="InterPro" id="IPR001680">
    <property type="entry name" value="WD40_rpt"/>
</dbReference>
<evidence type="ECO:0000256" key="4">
    <source>
        <dbReference type="ARBA" id="ARBA00022574"/>
    </source>
</evidence>